<sequence>MATFVPRKPEKDIISMRISLDLLEKVDAIAEKTGISRNELLNQCIAYALNNMYENE</sequence>
<dbReference type="SUPFAM" id="SSF47598">
    <property type="entry name" value="Ribbon-helix-helix"/>
    <property type="match status" value="1"/>
</dbReference>
<feature type="domain" description="Ribbon-helix-helix protein CopG" evidence="1">
    <location>
        <begin position="14"/>
        <end position="49"/>
    </location>
</feature>
<gene>
    <name evidence="2" type="ORF">SAMN05216180_2104</name>
</gene>
<proteinExistence type="predicted"/>
<dbReference type="EMBL" id="FOCG01000002">
    <property type="protein sequence ID" value="SEM94017.1"/>
    <property type="molecule type" value="Genomic_DNA"/>
</dbReference>
<dbReference type="RefSeq" id="WP_092754728.1">
    <property type="nucleotide sequence ID" value="NZ_FOCG01000002.1"/>
</dbReference>
<accession>A0A1H8CIV3</accession>
<dbReference type="Pfam" id="PF01402">
    <property type="entry name" value="RHH_1"/>
    <property type="match status" value="1"/>
</dbReference>
<dbReference type="STRING" id="474960.SAMN05216180_2104"/>
<dbReference type="Proteomes" id="UP000199158">
    <property type="component" value="Unassembled WGS sequence"/>
</dbReference>
<name>A0A1H8CIV3_9FIRM</name>
<evidence type="ECO:0000313" key="3">
    <source>
        <dbReference type="Proteomes" id="UP000199158"/>
    </source>
</evidence>
<dbReference type="GO" id="GO:0006355">
    <property type="term" value="P:regulation of DNA-templated transcription"/>
    <property type="evidence" value="ECO:0007669"/>
    <property type="project" value="InterPro"/>
</dbReference>
<keyword evidence="3" id="KW-1185">Reference proteome</keyword>
<protein>
    <submittedName>
        <fullName evidence="2">Ribbon-helix-helix protein, copG family</fullName>
    </submittedName>
</protein>
<reference evidence="2 3" key="1">
    <citation type="submission" date="2016-10" db="EMBL/GenBank/DDBJ databases">
        <authorList>
            <person name="de Groot N.N."/>
        </authorList>
    </citation>
    <scope>NUCLEOTIDE SEQUENCE [LARGE SCALE GENOMIC DNA]</scope>
    <source>
        <strain evidence="2 3">CGMCC 1.5070</strain>
    </source>
</reference>
<evidence type="ECO:0000259" key="1">
    <source>
        <dbReference type="Pfam" id="PF01402"/>
    </source>
</evidence>
<dbReference type="InterPro" id="IPR010985">
    <property type="entry name" value="Ribbon_hlx_hlx"/>
</dbReference>
<dbReference type="AlphaFoldDB" id="A0A1H8CIV3"/>
<evidence type="ECO:0000313" key="2">
    <source>
        <dbReference type="EMBL" id="SEM94017.1"/>
    </source>
</evidence>
<dbReference type="InterPro" id="IPR002145">
    <property type="entry name" value="CopG"/>
</dbReference>
<organism evidence="2 3">
    <name type="scientific">Hydrogenoanaerobacterium saccharovorans</name>
    <dbReference type="NCBI Taxonomy" id="474960"/>
    <lineage>
        <taxon>Bacteria</taxon>
        <taxon>Bacillati</taxon>
        <taxon>Bacillota</taxon>
        <taxon>Clostridia</taxon>
        <taxon>Eubacteriales</taxon>
        <taxon>Oscillospiraceae</taxon>
        <taxon>Hydrogenoanaerobacterium</taxon>
    </lineage>
</organism>